<protein>
    <recommendedName>
        <fullName evidence="3">Maturase K</fullName>
    </recommendedName>
</protein>
<dbReference type="AlphaFoldDB" id="A0ABD2AC65"/>
<sequence>MRRTEIYMYNLPYSRHYLSMERIFDKLLVSKLRLKFINVFSTKPFRLWLGKFIISMQLVNGNI</sequence>
<gene>
    <name evidence="1" type="ORF">V1478_012047</name>
</gene>
<evidence type="ECO:0000313" key="1">
    <source>
        <dbReference type="EMBL" id="KAL2718171.1"/>
    </source>
</evidence>
<evidence type="ECO:0000313" key="2">
    <source>
        <dbReference type="Proteomes" id="UP001607302"/>
    </source>
</evidence>
<keyword evidence="2" id="KW-1185">Reference proteome</keyword>
<evidence type="ECO:0008006" key="3">
    <source>
        <dbReference type="Google" id="ProtNLM"/>
    </source>
</evidence>
<organism evidence="1 2">
    <name type="scientific">Vespula squamosa</name>
    <name type="common">Southern yellow jacket</name>
    <name type="synonym">Wasp</name>
    <dbReference type="NCBI Taxonomy" id="30214"/>
    <lineage>
        <taxon>Eukaryota</taxon>
        <taxon>Metazoa</taxon>
        <taxon>Ecdysozoa</taxon>
        <taxon>Arthropoda</taxon>
        <taxon>Hexapoda</taxon>
        <taxon>Insecta</taxon>
        <taxon>Pterygota</taxon>
        <taxon>Neoptera</taxon>
        <taxon>Endopterygota</taxon>
        <taxon>Hymenoptera</taxon>
        <taxon>Apocrita</taxon>
        <taxon>Aculeata</taxon>
        <taxon>Vespoidea</taxon>
        <taxon>Vespidae</taxon>
        <taxon>Vespinae</taxon>
        <taxon>Vespula</taxon>
    </lineage>
</organism>
<dbReference type="EMBL" id="JAUDFV010000152">
    <property type="protein sequence ID" value="KAL2718171.1"/>
    <property type="molecule type" value="Genomic_DNA"/>
</dbReference>
<name>A0ABD2AC65_VESSQ</name>
<accession>A0ABD2AC65</accession>
<dbReference type="Proteomes" id="UP001607302">
    <property type="component" value="Unassembled WGS sequence"/>
</dbReference>
<comment type="caution">
    <text evidence="1">The sequence shown here is derived from an EMBL/GenBank/DDBJ whole genome shotgun (WGS) entry which is preliminary data.</text>
</comment>
<proteinExistence type="predicted"/>
<reference evidence="1 2" key="1">
    <citation type="journal article" date="2024" name="Ann. Entomol. Soc. Am.">
        <title>Genomic analyses of the southern and eastern yellowjacket wasps (Hymenoptera: Vespidae) reveal evolutionary signatures of social life.</title>
        <authorList>
            <person name="Catto M.A."/>
            <person name="Caine P.B."/>
            <person name="Orr S.E."/>
            <person name="Hunt B.G."/>
            <person name="Goodisman M.A.D."/>
        </authorList>
    </citation>
    <scope>NUCLEOTIDE SEQUENCE [LARGE SCALE GENOMIC DNA]</scope>
    <source>
        <strain evidence="1">233</strain>
        <tissue evidence="1">Head and thorax</tissue>
    </source>
</reference>